<dbReference type="OrthoDB" id="2017974at2759"/>
<dbReference type="Proteomes" id="UP000005426">
    <property type="component" value="Unassembled WGS sequence"/>
</dbReference>
<name>G9P671_HYPAI</name>
<protein>
    <submittedName>
        <fullName evidence="2">Uncharacterized protein</fullName>
    </submittedName>
</protein>
<gene>
    <name evidence="2" type="ORF">TRIATDRAFT_84789</name>
</gene>
<accession>G9P671</accession>
<feature type="region of interest" description="Disordered" evidence="1">
    <location>
        <begin position="147"/>
        <end position="177"/>
    </location>
</feature>
<organism evidence="2 3">
    <name type="scientific">Hypocrea atroviridis (strain ATCC 20476 / IMI 206040)</name>
    <name type="common">Trichoderma atroviride</name>
    <dbReference type="NCBI Taxonomy" id="452589"/>
    <lineage>
        <taxon>Eukaryota</taxon>
        <taxon>Fungi</taxon>
        <taxon>Dikarya</taxon>
        <taxon>Ascomycota</taxon>
        <taxon>Pezizomycotina</taxon>
        <taxon>Sordariomycetes</taxon>
        <taxon>Hypocreomycetidae</taxon>
        <taxon>Hypocreales</taxon>
        <taxon>Hypocreaceae</taxon>
        <taxon>Trichoderma</taxon>
    </lineage>
</organism>
<feature type="region of interest" description="Disordered" evidence="1">
    <location>
        <begin position="205"/>
        <end position="228"/>
    </location>
</feature>
<evidence type="ECO:0000313" key="2">
    <source>
        <dbReference type="EMBL" id="EHK41403.1"/>
    </source>
</evidence>
<keyword evidence="3" id="KW-1185">Reference proteome</keyword>
<evidence type="ECO:0000313" key="3">
    <source>
        <dbReference type="Proteomes" id="UP000005426"/>
    </source>
</evidence>
<reference evidence="2 3" key="1">
    <citation type="journal article" date="2011" name="Genome Biol.">
        <title>Comparative genome sequence analysis underscores mycoparasitism as the ancestral life style of Trichoderma.</title>
        <authorList>
            <person name="Kubicek C.P."/>
            <person name="Herrera-Estrella A."/>
            <person name="Seidl-Seiboth V."/>
            <person name="Martinez D.A."/>
            <person name="Druzhinina I.S."/>
            <person name="Thon M."/>
            <person name="Zeilinger S."/>
            <person name="Casas-Flores S."/>
            <person name="Horwitz B.A."/>
            <person name="Mukherjee P.K."/>
            <person name="Mukherjee M."/>
            <person name="Kredics L."/>
            <person name="Alcaraz L.D."/>
            <person name="Aerts A."/>
            <person name="Antal Z."/>
            <person name="Atanasova L."/>
            <person name="Cervantes-Badillo M.G."/>
            <person name="Challacombe J."/>
            <person name="Chertkov O."/>
            <person name="McCluskey K."/>
            <person name="Coulpier F."/>
            <person name="Deshpande N."/>
            <person name="von Doehren H."/>
            <person name="Ebbole D.J."/>
            <person name="Esquivel-Naranjo E.U."/>
            <person name="Fekete E."/>
            <person name="Flipphi M."/>
            <person name="Glaser F."/>
            <person name="Gomez-Rodriguez E.Y."/>
            <person name="Gruber S."/>
            <person name="Han C."/>
            <person name="Henrissat B."/>
            <person name="Hermosa R."/>
            <person name="Hernandez-Onate M."/>
            <person name="Karaffa L."/>
            <person name="Kosti I."/>
            <person name="Le Crom S."/>
            <person name="Lindquist E."/>
            <person name="Lucas S."/>
            <person name="Luebeck M."/>
            <person name="Luebeck P.S."/>
            <person name="Margeot A."/>
            <person name="Metz B."/>
            <person name="Misra M."/>
            <person name="Nevalainen H."/>
            <person name="Omann M."/>
            <person name="Packer N."/>
            <person name="Perrone G."/>
            <person name="Uresti-Rivera E.E."/>
            <person name="Salamov A."/>
            <person name="Schmoll M."/>
            <person name="Seiboth B."/>
            <person name="Shapiro H."/>
            <person name="Sukno S."/>
            <person name="Tamayo-Ramos J.A."/>
            <person name="Tisch D."/>
            <person name="Wiest A."/>
            <person name="Wilkinson H.H."/>
            <person name="Zhang M."/>
            <person name="Coutinho P.M."/>
            <person name="Kenerley C.M."/>
            <person name="Monte E."/>
            <person name="Baker S.E."/>
            <person name="Grigoriev I.V."/>
        </authorList>
    </citation>
    <scope>NUCLEOTIDE SEQUENCE [LARGE SCALE GENOMIC DNA]</scope>
    <source>
        <strain evidence="3">ATCC 20476 / IMI 206040</strain>
    </source>
</reference>
<sequence>MANEEASSPGIPADDTGSDSHNESTGEIHPAKFSEATAGIGHSDELLKNSFEELSKDAVFLTAEGFLGVCSICQYPIRPDSPLRPGSQQHTEYCVNPLVQNPRNETFLSDNGQEHLLELPDPSLFTTAGDLSTLTTSTAIPADASEDVAGESHHTDEPDIDPPSIQPPHLPHDTDIQPQPAMEFERHISNDGIPLDEPSLKRHIQEAHTKGSHPCPHPKCKKSKDPFKRSDKLRNHLKTCNYALASV</sequence>
<feature type="compositionally biased region" description="Basic and acidic residues" evidence="1">
    <location>
        <begin position="18"/>
        <end position="32"/>
    </location>
</feature>
<evidence type="ECO:0000256" key="1">
    <source>
        <dbReference type="SAM" id="MobiDB-lite"/>
    </source>
</evidence>
<dbReference type="EMBL" id="ABDG02000027">
    <property type="protein sequence ID" value="EHK41403.1"/>
    <property type="molecule type" value="Genomic_DNA"/>
</dbReference>
<dbReference type="Gene3D" id="3.30.160.60">
    <property type="entry name" value="Classic Zinc Finger"/>
    <property type="match status" value="1"/>
</dbReference>
<comment type="caution">
    <text evidence="2">The sequence shown here is derived from an EMBL/GenBank/DDBJ whole genome shotgun (WGS) entry which is preliminary data.</text>
</comment>
<feature type="region of interest" description="Disordered" evidence="1">
    <location>
        <begin position="1"/>
        <end position="37"/>
    </location>
</feature>
<dbReference type="HOGENOM" id="CLU_1124687_0_0_1"/>
<dbReference type="AlphaFoldDB" id="G9P671"/>
<proteinExistence type="predicted"/>